<dbReference type="Gene3D" id="1.10.1200.10">
    <property type="entry name" value="ACP-like"/>
    <property type="match status" value="1"/>
</dbReference>
<accession>A0AAD4GQ75</accession>
<gene>
    <name evidence="7" type="ORF">FE257_012075</name>
</gene>
<dbReference type="GO" id="GO:0005840">
    <property type="term" value="C:ribosome"/>
    <property type="evidence" value="ECO:0007669"/>
    <property type="project" value="UniProtKB-KW"/>
</dbReference>
<dbReference type="Proteomes" id="UP001194746">
    <property type="component" value="Unassembled WGS sequence"/>
</dbReference>
<evidence type="ECO:0000256" key="1">
    <source>
        <dbReference type="ARBA" id="ARBA00004173"/>
    </source>
</evidence>
<evidence type="ECO:0000256" key="6">
    <source>
        <dbReference type="ARBA" id="ARBA00035183"/>
    </source>
</evidence>
<dbReference type="Pfam" id="PF10501">
    <property type="entry name" value="Ribosomal_L50"/>
    <property type="match status" value="1"/>
</dbReference>
<evidence type="ECO:0000256" key="3">
    <source>
        <dbReference type="ARBA" id="ARBA00022980"/>
    </source>
</evidence>
<keyword evidence="5" id="KW-0687">Ribonucleoprotein</keyword>
<keyword evidence="4" id="KW-0496">Mitochondrion</keyword>
<dbReference type="GO" id="GO:0005739">
    <property type="term" value="C:mitochondrion"/>
    <property type="evidence" value="ECO:0007669"/>
    <property type="project" value="UniProtKB-SubCell"/>
</dbReference>
<proteinExistence type="inferred from homology"/>
<evidence type="ECO:0000313" key="7">
    <source>
        <dbReference type="EMBL" id="KAF9886019.1"/>
    </source>
</evidence>
<dbReference type="EMBL" id="VCAU01000084">
    <property type="protein sequence ID" value="KAF9886019.1"/>
    <property type="molecule type" value="Genomic_DNA"/>
</dbReference>
<evidence type="ECO:0000256" key="5">
    <source>
        <dbReference type="ARBA" id="ARBA00023274"/>
    </source>
</evidence>
<evidence type="ECO:0000313" key="8">
    <source>
        <dbReference type="Proteomes" id="UP001194746"/>
    </source>
</evidence>
<sequence>MARRSSDGSWKLFENPTENRKLGTITTAATMRPSIRLLNLEVSSLQSSRTLYVCSVCRQETPPHPLLARQFLRHASNSGPLTERMRRKIWGTDNPPGMKDPYGESVLEKRFRKNPPKEQEEQPVETAQAVEAAVEAENEVVPEDIPVGEAYEPATTWEGLSRVGHLGRWSDLPASETNRYESFTIKKKLTKKGHLALAAHQAAVELCLMESLNKPLTSICEVVEHDKAVFKLLWGCKIQPNAKWGEALVYPDQETKDALVYIFEQIGSASETAVADEPAEAVEESAEASELNEDAVVELESNSPAPHFFGYADVRDKGYLSLPLNDLDTKFAFLKRFSQLSGHFFPDPTIHSISTVAQTVEYVQSVVDPKPTKLADYLSGNQKLQNTSNVKVFTKRQKRSDKDEELGRKKVIEAELRERGFIE</sequence>
<reference evidence="7" key="2">
    <citation type="submission" date="2020-02" db="EMBL/GenBank/DDBJ databases">
        <authorList>
            <person name="Gilchrist C.L.M."/>
            <person name="Chooi Y.-H."/>
        </authorList>
    </citation>
    <scope>NUCLEOTIDE SEQUENCE</scope>
    <source>
        <strain evidence="7">MST-FP2251</strain>
    </source>
</reference>
<protein>
    <recommendedName>
        <fullName evidence="6">Large ribosomal subunit protein mL50</fullName>
    </recommendedName>
</protein>
<evidence type="ECO:0000256" key="4">
    <source>
        <dbReference type="ARBA" id="ARBA00023128"/>
    </source>
</evidence>
<keyword evidence="3" id="KW-0689">Ribosomal protein</keyword>
<comment type="subcellular location">
    <subcellularLocation>
        <location evidence="1">Mitochondrion</location>
    </subcellularLocation>
</comment>
<comment type="similarity">
    <text evidence="2">Belongs to the mitochondrion-specific ribosomal protein mL50 family.</text>
</comment>
<keyword evidence="8" id="KW-1185">Reference proteome</keyword>
<reference evidence="7" key="1">
    <citation type="journal article" date="2019" name="Beilstein J. Org. Chem.">
        <title>Nanangenines: drimane sesquiterpenoids as the dominant metabolite cohort of a novel Australian fungus, Aspergillus nanangensis.</title>
        <authorList>
            <person name="Lacey H.J."/>
            <person name="Gilchrist C.L.M."/>
            <person name="Crombie A."/>
            <person name="Kalaitzis J.A."/>
            <person name="Vuong D."/>
            <person name="Rutledge P.J."/>
            <person name="Turner P."/>
            <person name="Pitt J.I."/>
            <person name="Lacey E."/>
            <person name="Chooi Y.H."/>
            <person name="Piggott A.M."/>
        </authorList>
    </citation>
    <scope>NUCLEOTIDE SEQUENCE</scope>
    <source>
        <strain evidence="7">MST-FP2251</strain>
    </source>
</reference>
<comment type="caution">
    <text evidence="7">The sequence shown here is derived from an EMBL/GenBank/DDBJ whole genome shotgun (WGS) entry which is preliminary data.</text>
</comment>
<dbReference type="InterPro" id="IPR036736">
    <property type="entry name" value="ACP-like_sf"/>
</dbReference>
<dbReference type="GO" id="GO:1990904">
    <property type="term" value="C:ribonucleoprotein complex"/>
    <property type="evidence" value="ECO:0007669"/>
    <property type="project" value="UniProtKB-KW"/>
</dbReference>
<dbReference type="InterPro" id="IPR018305">
    <property type="entry name" value="Ribosomal_m50"/>
</dbReference>
<name>A0AAD4GQ75_ASPNN</name>
<organism evidence="7 8">
    <name type="scientific">Aspergillus nanangensis</name>
    <dbReference type="NCBI Taxonomy" id="2582783"/>
    <lineage>
        <taxon>Eukaryota</taxon>
        <taxon>Fungi</taxon>
        <taxon>Dikarya</taxon>
        <taxon>Ascomycota</taxon>
        <taxon>Pezizomycotina</taxon>
        <taxon>Eurotiomycetes</taxon>
        <taxon>Eurotiomycetidae</taxon>
        <taxon>Eurotiales</taxon>
        <taxon>Aspergillaceae</taxon>
        <taxon>Aspergillus</taxon>
        <taxon>Aspergillus subgen. Circumdati</taxon>
    </lineage>
</organism>
<evidence type="ECO:0000256" key="2">
    <source>
        <dbReference type="ARBA" id="ARBA00008860"/>
    </source>
</evidence>
<dbReference type="AlphaFoldDB" id="A0AAD4GQ75"/>